<proteinExistence type="predicted"/>
<dbReference type="AlphaFoldDB" id="A0A4Q7V0A3"/>
<accession>A0A4Q7V0A3</accession>
<gene>
    <name evidence="2" type="ORF">EV383_4430</name>
</gene>
<protein>
    <submittedName>
        <fullName evidence="2">Uncharacterized protein</fullName>
    </submittedName>
</protein>
<keyword evidence="3" id="KW-1185">Reference proteome</keyword>
<comment type="caution">
    <text evidence="2">The sequence shown here is derived from an EMBL/GenBank/DDBJ whole genome shotgun (WGS) entry which is preliminary data.</text>
</comment>
<name>A0A4Q7V0A3_PSEST</name>
<feature type="region of interest" description="Disordered" evidence="1">
    <location>
        <begin position="1"/>
        <end position="31"/>
    </location>
</feature>
<evidence type="ECO:0000256" key="1">
    <source>
        <dbReference type="SAM" id="MobiDB-lite"/>
    </source>
</evidence>
<reference evidence="2 3" key="1">
    <citation type="submission" date="2019-02" db="EMBL/GenBank/DDBJ databases">
        <title>Sequencing the genomes of 1000 actinobacteria strains.</title>
        <authorList>
            <person name="Klenk H.-P."/>
        </authorList>
    </citation>
    <scope>NUCLEOTIDE SEQUENCE [LARGE SCALE GENOMIC DNA]</scope>
    <source>
        <strain evidence="2 3">DSM 45779</strain>
    </source>
</reference>
<organism evidence="2 3">
    <name type="scientific">Pseudonocardia sediminis</name>
    <dbReference type="NCBI Taxonomy" id="1397368"/>
    <lineage>
        <taxon>Bacteria</taxon>
        <taxon>Bacillati</taxon>
        <taxon>Actinomycetota</taxon>
        <taxon>Actinomycetes</taxon>
        <taxon>Pseudonocardiales</taxon>
        <taxon>Pseudonocardiaceae</taxon>
        <taxon>Pseudonocardia</taxon>
    </lineage>
</organism>
<sequence>MSDPANADQHDVEDETDPGQSWGEMNDNDGW</sequence>
<evidence type="ECO:0000313" key="3">
    <source>
        <dbReference type="Proteomes" id="UP000291591"/>
    </source>
</evidence>
<dbReference type="Proteomes" id="UP000291591">
    <property type="component" value="Unassembled WGS sequence"/>
</dbReference>
<dbReference type="EMBL" id="SHKL01000001">
    <property type="protein sequence ID" value="RZT87505.1"/>
    <property type="molecule type" value="Genomic_DNA"/>
</dbReference>
<evidence type="ECO:0000313" key="2">
    <source>
        <dbReference type="EMBL" id="RZT87505.1"/>
    </source>
</evidence>